<evidence type="ECO:0000256" key="1">
    <source>
        <dbReference type="ARBA" id="ARBA00004651"/>
    </source>
</evidence>
<dbReference type="InterPro" id="IPR027417">
    <property type="entry name" value="P-loop_NTPase"/>
</dbReference>
<feature type="transmembrane region" description="Helical" evidence="12">
    <location>
        <begin position="238"/>
        <end position="258"/>
    </location>
</feature>
<dbReference type="InterPro" id="IPR003439">
    <property type="entry name" value="ABC_transporter-like_ATP-bd"/>
</dbReference>
<dbReference type="Gene3D" id="3.90.70.10">
    <property type="entry name" value="Cysteine proteinases"/>
    <property type="match status" value="1"/>
</dbReference>
<dbReference type="InterPro" id="IPR005074">
    <property type="entry name" value="Peptidase_C39"/>
</dbReference>
<dbReference type="InterPro" id="IPR005897">
    <property type="entry name" value="Pept_C39_ABC_bacteriocin"/>
</dbReference>
<dbReference type="GO" id="GO:0015421">
    <property type="term" value="F:ABC-type oligopeptide transporter activity"/>
    <property type="evidence" value="ECO:0007669"/>
    <property type="project" value="TreeGrafter"/>
</dbReference>
<sequence length="759" mass="84243">MILTNNTLFLLFFQAVIFFSHIFKKLLLITKKNYKNYREVYMKNIILQKTREDCGAACIANICRHYGKPIDIDKIRRLFQGGKRGASGLGIIHAAETLGFSCRGALSESKEIPKNIPMPFIAHAVRGSDNHYLVVYKSDSNYVYLADPSEGYKKINTEVFQKNWTGAFFILLPQPDFSEKSASSKGLTRFLPILRSHKKICAEILIASIILSFLGIISAFYFRFLIDEVLSSNLRETLTGFSVGFLGVIIFRSLLGLARNQLLMSMSYKIDTVLVYRYFEHVLHLPMRFFTGKKTGELVARMNDTVTIRQVISATALTVVLDSLMLIFGAIFLISLGSNLLVAALVPVVVSSVLVWLYARPYQKMIRARASAEAEKHSCIVESLNGIATIKALGAESKALERAEFKIVSAIRKGIKLASFSNYQNSLQNFIGRCGTLAIYWLGSLNILNGSMSLGQLISFVILSGYFLDPLARLLTLQPQLQEAYVAAERLAEIFDEETEENLDKGKIESNGLAGKIDIKNLSFGYDSHSKNLKNINLSINPGERVAFVGASGSGKTTLAKLLMKFYSAQEGDIFVDDINLKDLKNDSYRKQIGYVPQDILLFSGTIAENINWSSGNGDYRRMMAAAEVSGAASFIESMPDRYNTLVGEQGTTLSGGERQRIAIARILLHNPSMLILDEATSALDGISEAEVLNTLKEIGAGRTSIIIAHRLSSIKDCDKIFVFDKGEIAEAGTHADLLEKYGVYSRLWETQNMEEVVA</sequence>
<feature type="domain" description="ABC transporter" evidence="13">
    <location>
        <begin position="517"/>
        <end position="751"/>
    </location>
</feature>
<name>Q73JI7_TREDE</name>
<keyword evidence="2" id="KW-0813">Transport</keyword>
<dbReference type="PaxDb" id="243275-TDE_2431"/>
<evidence type="ECO:0000259" key="15">
    <source>
        <dbReference type="PROSITE" id="PS50990"/>
    </source>
</evidence>
<feature type="transmembrane region" description="Helical" evidence="12">
    <location>
        <begin position="6"/>
        <end position="23"/>
    </location>
</feature>
<dbReference type="SUPFAM" id="SSF52540">
    <property type="entry name" value="P-loop containing nucleoside triphosphate hydrolases"/>
    <property type="match status" value="1"/>
</dbReference>
<dbReference type="GO" id="GO:0005524">
    <property type="term" value="F:ATP binding"/>
    <property type="evidence" value="ECO:0007669"/>
    <property type="project" value="UniProtKB-KW"/>
</dbReference>
<dbReference type="InterPro" id="IPR039421">
    <property type="entry name" value="Type_1_exporter"/>
</dbReference>
<evidence type="ECO:0000256" key="5">
    <source>
        <dbReference type="ARBA" id="ARBA00022692"/>
    </source>
</evidence>
<dbReference type="Pfam" id="PF00005">
    <property type="entry name" value="ABC_tran"/>
    <property type="match status" value="1"/>
</dbReference>
<keyword evidence="5 12" id="KW-0812">Transmembrane</keyword>
<feature type="transmembrane region" description="Helical" evidence="12">
    <location>
        <begin position="311"/>
        <end position="334"/>
    </location>
</feature>
<dbReference type="Proteomes" id="UP000008212">
    <property type="component" value="Chromosome"/>
</dbReference>
<dbReference type="Pfam" id="PF00664">
    <property type="entry name" value="ABC_membrane"/>
    <property type="match status" value="1"/>
</dbReference>
<dbReference type="EMBL" id="AE017226">
    <property type="protein sequence ID" value="AAS12949.1"/>
    <property type="molecule type" value="Genomic_DNA"/>
</dbReference>
<dbReference type="InterPro" id="IPR011527">
    <property type="entry name" value="ABC1_TM_dom"/>
</dbReference>
<dbReference type="CDD" id="cd18570">
    <property type="entry name" value="ABC_6TM_PCAT1_LagD_like"/>
    <property type="match status" value="1"/>
</dbReference>
<evidence type="ECO:0000256" key="2">
    <source>
        <dbReference type="ARBA" id="ARBA00022448"/>
    </source>
</evidence>
<keyword evidence="7" id="KW-0378">Hydrolase</keyword>
<keyword evidence="9" id="KW-1278">Translocase</keyword>
<keyword evidence="3" id="KW-1003">Cell membrane</keyword>
<evidence type="ECO:0000256" key="6">
    <source>
        <dbReference type="ARBA" id="ARBA00022741"/>
    </source>
</evidence>
<dbReference type="PROSITE" id="PS50990">
    <property type="entry name" value="PEPTIDASE_C39"/>
    <property type="match status" value="1"/>
</dbReference>
<dbReference type="MEROPS" id="C39.001"/>
<dbReference type="InterPro" id="IPR003593">
    <property type="entry name" value="AAA+_ATPase"/>
</dbReference>
<gene>
    <name evidence="16" type="ordered locus">TDE_2431</name>
</gene>
<dbReference type="Pfam" id="PF03412">
    <property type="entry name" value="Peptidase_C39"/>
    <property type="match status" value="1"/>
</dbReference>
<dbReference type="OrthoDB" id="341671at2"/>
<dbReference type="InterPro" id="IPR017871">
    <property type="entry name" value="ABC_transporter-like_CS"/>
</dbReference>
<feature type="transmembrane region" description="Helical" evidence="12">
    <location>
        <begin position="340"/>
        <end position="359"/>
    </location>
</feature>
<keyword evidence="17" id="KW-1185">Reference proteome</keyword>
<evidence type="ECO:0000256" key="8">
    <source>
        <dbReference type="ARBA" id="ARBA00022840"/>
    </source>
</evidence>
<dbReference type="NCBIfam" id="TIGR01193">
    <property type="entry name" value="bacteriocin_ABC"/>
    <property type="match status" value="1"/>
</dbReference>
<dbReference type="InterPro" id="IPR036640">
    <property type="entry name" value="ABC1_TM_sf"/>
</dbReference>
<dbReference type="SMART" id="SM00382">
    <property type="entry name" value="AAA"/>
    <property type="match status" value="1"/>
</dbReference>
<dbReference type="PATRIC" id="fig|243275.7.peg.2298"/>
<dbReference type="GO" id="GO:0016887">
    <property type="term" value="F:ATP hydrolysis activity"/>
    <property type="evidence" value="ECO:0007669"/>
    <property type="project" value="InterPro"/>
</dbReference>
<evidence type="ECO:0000256" key="10">
    <source>
        <dbReference type="ARBA" id="ARBA00022989"/>
    </source>
</evidence>
<dbReference type="PROSITE" id="PS50893">
    <property type="entry name" value="ABC_TRANSPORTER_2"/>
    <property type="match status" value="1"/>
</dbReference>
<dbReference type="KEGG" id="tde:TDE_2431"/>
<dbReference type="PROSITE" id="PS50929">
    <property type="entry name" value="ABC_TM1F"/>
    <property type="match status" value="1"/>
</dbReference>
<dbReference type="GO" id="GO:0008234">
    <property type="term" value="F:cysteine-type peptidase activity"/>
    <property type="evidence" value="ECO:0007669"/>
    <property type="project" value="InterPro"/>
</dbReference>
<feature type="domain" description="Peptidase C39" evidence="15">
    <location>
        <begin position="48"/>
        <end position="171"/>
    </location>
</feature>
<feature type="transmembrane region" description="Helical" evidence="12">
    <location>
        <begin position="204"/>
        <end position="226"/>
    </location>
</feature>
<dbReference type="HOGENOM" id="CLU_000604_84_3_12"/>
<dbReference type="Gene3D" id="1.20.1560.10">
    <property type="entry name" value="ABC transporter type 1, transmembrane domain"/>
    <property type="match status" value="1"/>
</dbReference>
<comment type="subcellular location">
    <subcellularLocation>
        <location evidence="1">Cell membrane</location>
        <topology evidence="1">Multi-pass membrane protein</topology>
    </subcellularLocation>
</comment>
<evidence type="ECO:0000259" key="13">
    <source>
        <dbReference type="PROSITE" id="PS50893"/>
    </source>
</evidence>
<dbReference type="CDD" id="cd02418">
    <property type="entry name" value="Peptidase_C39B"/>
    <property type="match status" value="1"/>
</dbReference>
<feature type="transmembrane region" description="Helical" evidence="12">
    <location>
        <begin position="454"/>
        <end position="472"/>
    </location>
</feature>
<evidence type="ECO:0000259" key="14">
    <source>
        <dbReference type="PROSITE" id="PS50929"/>
    </source>
</evidence>
<keyword evidence="10 12" id="KW-1133">Transmembrane helix</keyword>
<evidence type="ECO:0000256" key="7">
    <source>
        <dbReference type="ARBA" id="ARBA00022801"/>
    </source>
</evidence>
<dbReference type="SUPFAM" id="SSF90123">
    <property type="entry name" value="ABC transporter transmembrane region"/>
    <property type="match status" value="1"/>
</dbReference>
<evidence type="ECO:0000256" key="11">
    <source>
        <dbReference type="ARBA" id="ARBA00023136"/>
    </source>
</evidence>
<evidence type="ECO:0000313" key="16">
    <source>
        <dbReference type="EMBL" id="AAS12949.1"/>
    </source>
</evidence>
<protein>
    <submittedName>
        <fullName evidence="16">Bacteriocin ABC transporter, ATP-binding/permease protein, putative</fullName>
    </submittedName>
</protein>
<evidence type="ECO:0000256" key="12">
    <source>
        <dbReference type="SAM" id="Phobius"/>
    </source>
</evidence>
<dbReference type="GO" id="GO:0006508">
    <property type="term" value="P:proteolysis"/>
    <property type="evidence" value="ECO:0007669"/>
    <property type="project" value="UniProtKB-KW"/>
</dbReference>
<dbReference type="GO" id="GO:0043214">
    <property type="term" value="F:ABC-type bacteriocin transporter activity"/>
    <property type="evidence" value="ECO:0007669"/>
    <property type="project" value="InterPro"/>
</dbReference>
<keyword evidence="4" id="KW-0645">Protease</keyword>
<dbReference type="AlphaFoldDB" id="Q73JI7"/>
<reference evidence="16 17" key="1">
    <citation type="journal article" date="2004" name="Proc. Natl. Acad. Sci. U.S.A.">
        <title>Comparison of the genome of the oral pathogen Treponema denticola with other spirochete genomes.</title>
        <authorList>
            <person name="Seshadri R."/>
            <person name="Myers G.S."/>
            <person name="Tettelin H."/>
            <person name="Eisen J.A."/>
            <person name="Heidelberg J.F."/>
            <person name="Dodson R.J."/>
            <person name="Davidsen T.M."/>
            <person name="DeBoy R.T."/>
            <person name="Fouts D.E."/>
            <person name="Haft D.H."/>
            <person name="Selengut J."/>
            <person name="Ren Q."/>
            <person name="Brinkac L.M."/>
            <person name="Madupu R."/>
            <person name="Kolonay J."/>
            <person name="Durkin S.A."/>
            <person name="Daugherty S.C."/>
            <person name="Shetty J."/>
            <person name="Shvartsbeyn A."/>
            <person name="Gebregeorgis E."/>
            <person name="Geer K."/>
            <person name="Tsegaye G."/>
            <person name="Malek J."/>
            <person name="Ayodeji B."/>
            <person name="Shatsman S."/>
            <person name="McLeod M.P."/>
            <person name="Smajs D."/>
            <person name="Howell J.K."/>
            <person name="Pal S."/>
            <person name="Amin A."/>
            <person name="Vashisth P."/>
            <person name="McNeill T.Z."/>
            <person name="Xiang Q."/>
            <person name="Sodergren E."/>
            <person name="Baca E."/>
            <person name="Weinstock G.M."/>
            <person name="Norris S.J."/>
            <person name="Fraser C.M."/>
            <person name="Paulsen I.T."/>
        </authorList>
    </citation>
    <scope>NUCLEOTIDE SEQUENCE [LARGE SCALE GENOMIC DNA]</scope>
    <source>
        <strain evidence="17">ATCC 35405 / DSM 14222 / CIP 103919 / JCM 8153 / KCTC 15104</strain>
    </source>
</reference>
<evidence type="ECO:0000256" key="9">
    <source>
        <dbReference type="ARBA" id="ARBA00022967"/>
    </source>
</evidence>
<keyword evidence="8 16" id="KW-0067">ATP-binding</keyword>
<dbReference type="PANTHER" id="PTHR43394">
    <property type="entry name" value="ATP-DEPENDENT PERMEASE MDL1, MITOCHONDRIAL"/>
    <property type="match status" value="1"/>
</dbReference>
<dbReference type="eggNOG" id="COG2274">
    <property type="taxonomic scope" value="Bacteria"/>
</dbReference>
<keyword evidence="11 12" id="KW-0472">Membrane</keyword>
<organism evidence="16 17">
    <name type="scientific">Treponema denticola (strain ATCC 35405 / DSM 14222 / CIP 103919 / JCM 8153 / KCTC 15104)</name>
    <dbReference type="NCBI Taxonomy" id="243275"/>
    <lineage>
        <taxon>Bacteria</taxon>
        <taxon>Pseudomonadati</taxon>
        <taxon>Spirochaetota</taxon>
        <taxon>Spirochaetia</taxon>
        <taxon>Spirochaetales</taxon>
        <taxon>Treponemataceae</taxon>
        <taxon>Treponema</taxon>
    </lineage>
</organism>
<accession>Q73JI7</accession>
<evidence type="ECO:0000256" key="4">
    <source>
        <dbReference type="ARBA" id="ARBA00022670"/>
    </source>
</evidence>
<evidence type="ECO:0000256" key="3">
    <source>
        <dbReference type="ARBA" id="ARBA00022475"/>
    </source>
</evidence>
<dbReference type="FunFam" id="3.40.50.300:FF:000221">
    <property type="entry name" value="Multidrug ABC transporter ATP-binding protein"/>
    <property type="match status" value="1"/>
</dbReference>
<dbReference type="GO" id="GO:0005886">
    <property type="term" value="C:plasma membrane"/>
    <property type="evidence" value="ECO:0007669"/>
    <property type="project" value="UniProtKB-SubCell"/>
</dbReference>
<dbReference type="Gene3D" id="3.40.50.300">
    <property type="entry name" value="P-loop containing nucleotide triphosphate hydrolases"/>
    <property type="match status" value="1"/>
</dbReference>
<dbReference type="STRING" id="243275.TDE_2431"/>
<feature type="domain" description="ABC transmembrane type-1" evidence="14">
    <location>
        <begin position="204"/>
        <end position="483"/>
    </location>
</feature>
<keyword evidence="6" id="KW-0547">Nucleotide-binding</keyword>
<dbReference type="PANTHER" id="PTHR43394:SF1">
    <property type="entry name" value="ATP-BINDING CASSETTE SUB-FAMILY B MEMBER 10, MITOCHONDRIAL"/>
    <property type="match status" value="1"/>
</dbReference>
<dbReference type="PROSITE" id="PS00211">
    <property type="entry name" value="ABC_TRANSPORTER_1"/>
    <property type="match status" value="1"/>
</dbReference>
<evidence type="ECO:0000313" key="17">
    <source>
        <dbReference type="Proteomes" id="UP000008212"/>
    </source>
</evidence>
<proteinExistence type="predicted"/>